<dbReference type="Gene3D" id="3.20.70.20">
    <property type="match status" value="1"/>
</dbReference>
<dbReference type="EMBL" id="QZKU01000004">
    <property type="protein sequence ID" value="RJP26738.1"/>
    <property type="molecule type" value="Genomic_DNA"/>
</dbReference>
<evidence type="ECO:0000259" key="4">
    <source>
        <dbReference type="PROSITE" id="PS51149"/>
    </source>
</evidence>
<gene>
    <name evidence="6" type="ORF">C4520_00405</name>
</gene>
<sequence length="791" mass="89013">MTDLKIWGPSAALSGRIKRLRDEYFDWENRSFRNEVLPYTTGAPHDIVYRRHEDYVVPEVVPFMKALENSLLALAQPVNLPINFWDEPLIVRRALFFAQALRQIPVDILEGELIVGGRFNTALSNCLNERETEEYLEIDRRESQKTEWLIRHGVSNCGPVPSHIIQDFPKVLNIGFAGIQEEARQRLSKESDDSRRAFYRAVIICCDAVREFSVRYAQLAREQAERERAYERKLELLEISRICERVPYYPAEGFYEALQSVWFTHMIDMIAESYPGAGLSYGRFDQYLYPYYQRDVETGKLSREQAKEILECFWIKHNYAYDRFYLGGRHGINSGFGQLITLGGCGKNGEDVTNELTYLVLDVIDEMNMLEPKRSIRLHKGTPPRLMRRVCEMIASAQGAPFLLNFDKTSILALEKEGISREEALDYGIVGCIENTSHGNDLSGTVDVNVNLAKAVELALNDGKCMITGDQIGRATGDPVSFDTYEQFLEAVKRQLKDILLQTIQVYNAWDAQRARFLPVPYLSSHIGGCMENGKDVRAGGAKYNFITIEGCSISTLADSVAAVKKLAFDERLLPMADLVAALKADFAGYESVRQMLINRAPKFGNDDDYVDAIGRELSRFWSEETAKHASPATGRRYTAGYLSWNYFISFAEHTAATPDGRHKGEHLSNAVAPVQGRDMLGPTAAIKSVTRYGFDVNPRGASYTITLNPSVLAGEAQLDRLAALLRAYEDLGGTSIQINVIDKETLLAAQADPQKYSNLLVRVTGYNAYFVTLGRGMQDEIIARTSHGNI</sequence>
<dbReference type="Proteomes" id="UP000265882">
    <property type="component" value="Unassembled WGS sequence"/>
</dbReference>
<comment type="caution">
    <text evidence="6">The sequence shown here is derived from an EMBL/GenBank/DDBJ whole genome shotgun (WGS) entry which is preliminary data.</text>
</comment>
<protein>
    <recommendedName>
        <fullName evidence="8">Formate C-acetyltransferase/glycerol dehydratase family glycyl radical enzyme</fullName>
    </recommendedName>
</protein>
<dbReference type="AlphaFoldDB" id="A0A3A4P1W8"/>
<reference evidence="6 7" key="1">
    <citation type="journal article" date="2017" name="ISME J.">
        <title>Energy and carbon metabolisms in a deep terrestrial subsurface fluid microbial community.</title>
        <authorList>
            <person name="Momper L."/>
            <person name="Jungbluth S.P."/>
            <person name="Lee M.D."/>
            <person name="Amend J.P."/>
        </authorList>
    </citation>
    <scope>NUCLEOTIDE SEQUENCE [LARGE SCALE GENOMIC DNA]</scope>
    <source>
        <strain evidence="6">SURF_5</strain>
    </source>
</reference>
<organism evidence="6 7">
    <name type="scientific">Abyssobacteria bacterium (strain SURF_5)</name>
    <dbReference type="NCBI Taxonomy" id="2093360"/>
    <lineage>
        <taxon>Bacteria</taxon>
        <taxon>Pseudomonadati</taxon>
        <taxon>Candidatus Hydrogenedentota</taxon>
        <taxon>Candidatus Abyssobacteria</taxon>
    </lineage>
</organism>
<dbReference type="PROSITE" id="PS51149">
    <property type="entry name" value="GLY_RADICAL_2"/>
    <property type="match status" value="1"/>
</dbReference>
<evidence type="ECO:0000313" key="6">
    <source>
        <dbReference type="EMBL" id="RJP26738.1"/>
    </source>
</evidence>
<evidence type="ECO:0000256" key="2">
    <source>
        <dbReference type="ARBA" id="ARBA00023239"/>
    </source>
</evidence>
<dbReference type="GO" id="GO:0016829">
    <property type="term" value="F:lyase activity"/>
    <property type="evidence" value="ECO:0007669"/>
    <property type="project" value="UniProtKB-KW"/>
</dbReference>
<evidence type="ECO:0000313" key="7">
    <source>
        <dbReference type="Proteomes" id="UP000265882"/>
    </source>
</evidence>
<dbReference type="SUPFAM" id="SSF51998">
    <property type="entry name" value="PFL-like glycyl radical enzymes"/>
    <property type="match status" value="1"/>
</dbReference>
<name>A0A3A4P1W8_ABYX5</name>
<evidence type="ECO:0008006" key="8">
    <source>
        <dbReference type="Google" id="ProtNLM"/>
    </source>
</evidence>
<accession>A0A3A4P1W8</accession>
<dbReference type="Pfam" id="PF01228">
    <property type="entry name" value="Gly_radical"/>
    <property type="match status" value="1"/>
</dbReference>
<evidence type="ECO:0000256" key="1">
    <source>
        <dbReference type="ARBA" id="ARBA00022818"/>
    </source>
</evidence>
<evidence type="ECO:0000256" key="3">
    <source>
        <dbReference type="PROSITE-ProRule" id="PRU00493"/>
    </source>
</evidence>
<dbReference type="Pfam" id="PF02901">
    <property type="entry name" value="PFL-like"/>
    <property type="match status" value="1"/>
</dbReference>
<feature type="domain" description="PFL" evidence="5">
    <location>
        <begin position="15"/>
        <end position="663"/>
    </location>
</feature>
<proteinExistence type="predicted"/>
<keyword evidence="1 3" id="KW-0556">Organic radical</keyword>
<dbReference type="PROSITE" id="PS51554">
    <property type="entry name" value="PFL"/>
    <property type="match status" value="1"/>
</dbReference>
<feature type="modified residue" description="Glycine radical" evidence="3">
    <location>
        <position position="766"/>
    </location>
</feature>
<dbReference type="PANTHER" id="PTHR43641">
    <property type="entry name" value="FORMATE ACETYLTRANSFERASE 3-RELATED"/>
    <property type="match status" value="1"/>
</dbReference>
<dbReference type="GO" id="GO:0005829">
    <property type="term" value="C:cytosol"/>
    <property type="evidence" value="ECO:0007669"/>
    <property type="project" value="TreeGrafter"/>
</dbReference>
<dbReference type="InterPro" id="IPR004184">
    <property type="entry name" value="PFL_dom"/>
</dbReference>
<feature type="domain" description="Glycine radical" evidence="4">
    <location>
        <begin position="670"/>
        <end position="791"/>
    </location>
</feature>
<evidence type="ECO:0000259" key="5">
    <source>
        <dbReference type="PROSITE" id="PS51554"/>
    </source>
</evidence>
<dbReference type="InterPro" id="IPR051215">
    <property type="entry name" value="GRE"/>
</dbReference>
<dbReference type="InterPro" id="IPR001150">
    <property type="entry name" value="Gly_radical"/>
</dbReference>
<dbReference type="PANTHER" id="PTHR43641:SF2">
    <property type="entry name" value="DEHYDRATASE YBIW-RELATED"/>
    <property type="match status" value="1"/>
</dbReference>
<keyword evidence="2" id="KW-0456">Lyase</keyword>